<organism evidence="2 3">
    <name type="scientific">Knipowitschia caucasica</name>
    <name type="common">Caucasian dwarf goby</name>
    <name type="synonym">Pomatoschistus caucasicus</name>
    <dbReference type="NCBI Taxonomy" id="637954"/>
    <lineage>
        <taxon>Eukaryota</taxon>
        <taxon>Metazoa</taxon>
        <taxon>Chordata</taxon>
        <taxon>Craniata</taxon>
        <taxon>Vertebrata</taxon>
        <taxon>Euteleostomi</taxon>
        <taxon>Actinopterygii</taxon>
        <taxon>Neopterygii</taxon>
        <taxon>Teleostei</taxon>
        <taxon>Neoteleostei</taxon>
        <taxon>Acanthomorphata</taxon>
        <taxon>Gobiaria</taxon>
        <taxon>Gobiiformes</taxon>
        <taxon>Gobioidei</taxon>
        <taxon>Gobiidae</taxon>
        <taxon>Gobiinae</taxon>
        <taxon>Knipowitschia</taxon>
    </lineage>
</organism>
<evidence type="ECO:0000313" key="3">
    <source>
        <dbReference type="Proteomes" id="UP001497482"/>
    </source>
</evidence>
<dbReference type="AlphaFoldDB" id="A0AAV2JGD0"/>
<feature type="region of interest" description="Disordered" evidence="1">
    <location>
        <begin position="1"/>
        <end position="106"/>
    </location>
</feature>
<dbReference type="Proteomes" id="UP001497482">
    <property type="component" value="Chromosome 12"/>
</dbReference>
<evidence type="ECO:0000313" key="2">
    <source>
        <dbReference type="EMBL" id="CAL1576545.1"/>
    </source>
</evidence>
<dbReference type="EMBL" id="OZ035834">
    <property type="protein sequence ID" value="CAL1576545.1"/>
    <property type="molecule type" value="Genomic_DNA"/>
</dbReference>
<name>A0AAV2JGD0_KNICA</name>
<accession>A0AAV2JGD0</accession>
<proteinExistence type="predicted"/>
<keyword evidence="3" id="KW-1185">Reference proteome</keyword>
<gene>
    <name evidence="2" type="ORF">KC01_LOCUS7971</name>
</gene>
<sequence>MRTSLTRSMRRHSRRPPGGPTEPAEGWGLTSDPIICIRRLDMAETQTQGSSRDMGAPQGPGTGHTGAAPIPMTRNDPEPGLKPSGIPSRAVEEKGPQSKGPGPDSRCYSAGLLLHESHQVPLEGPLGLGAPWTLQTTTDRCLFWYSLTSRDSEKFLRPVPPSPVTRMG</sequence>
<protein>
    <submittedName>
        <fullName evidence="2">Uncharacterized protein</fullName>
    </submittedName>
</protein>
<reference evidence="2 3" key="1">
    <citation type="submission" date="2024-04" db="EMBL/GenBank/DDBJ databases">
        <authorList>
            <person name="Waldvogel A.-M."/>
            <person name="Schoenle A."/>
        </authorList>
    </citation>
    <scope>NUCLEOTIDE SEQUENCE [LARGE SCALE GENOMIC DNA]</scope>
</reference>
<evidence type="ECO:0000256" key="1">
    <source>
        <dbReference type="SAM" id="MobiDB-lite"/>
    </source>
</evidence>